<evidence type="ECO:0000256" key="1">
    <source>
        <dbReference type="SAM" id="SignalP"/>
    </source>
</evidence>
<keyword evidence="3" id="KW-1185">Reference proteome</keyword>
<dbReference type="Proteomes" id="UP001056384">
    <property type="component" value="Chromosome 11"/>
</dbReference>
<reference evidence="2" key="1">
    <citation type="submission" date="2022-06" db="EMBL/GenBank/DDBJ databases">
        <title>Complete genome sequences of two strains of the flax pathogen Septoria linicola.</title>
        <authorList>
            <person name="Lapalu N."/>
            <person name="Simon A."/>
            <person name="Demenou B."/>
            <person name="Paumier D."/>
            <person name="Guillot M.-P."/>
            <person name="Gout L."/>
            <person name="Valade R."/>
        </authorList>
    </citation>
    <scope>NUCLEOTIDE SEQUENCE</scope>
    <source>
        <strain evidence="2">SE15195</strain>
    </source>
</reference>
<accession>A0A9Q9AZA3</accession>
<sequence length="229" mass="23795">MAPLITLAALASTAFAAVLDTRQSGLGRRTDTYDDLATLPGAPQLSAVGTYNSLLYNGWVVARPGIPFLDALCFGNTFCLGTLGSGLRPQSGRQVAATGIVETLTQIGEITMKPFGTIAAGNDIGSFNLNSFYFGCIANTGQSFVIPAIGCTITVTGFYTTGLQAPAQRYTFTPTTVTQAPLALATLPLSYSASLVGLENVTIGIAEADLTPGLAVLDIDNLVHVNRLI</sequence>
<keyword evidence="1" id="KW-0732">Signal</keyword>
<gene>
    <name evidence="2" type="ORF">Slin15195_G120660</name>
</gene>
<dbReference type="AlphaFoldDB" id="A0A9Q9AZA3"/>
<feature type="signal peptide" evidence="1">
    <location>
        <begin position="1"/>
        <end position="16"/>
    </location>
</feature>
<evidence type="ECO:0000313" key="2">
    <source>
        <dbReference type="EMBL" id="USW58747.1"/>
    </source>
</evidence>
<dbReference type="EMBL" id="CP099428">
    <property type="protein sequence ID" value="USW58747.1"/>
    <property type="molecule type" value="Genomic_DNA"/>
</dbReference>
<organism evidence="2 3">
    <name type="scientific">Septoria linicola</name>
    <dbReference type="NCBI Taxonomy" id="215465"/>
    <lineage>
        <taxon>Eukaryota</taxon>
        <taxon>Fungi</taxon>
        <taxon>Dikarya</taxon>
        <taxon>Ascomycota</taxon>
        <taxon>Pezizomycotina</taxon>
        <taxon>Dothideomycetes</taxon>
        <taxon>Dothideomycetidae</taxon>
        <taxon>Mycosphaerellales</taxon>
        <taxon>Mycosphaerellaceae</taxon>
        <taxon>Septoria</taxon>
    </lineage>
</organism>
<proteinExistence type="predicted"/>
<name>A0A9Q9AZA3_9PEZI</name>
<evidence type="ECO:0000313" key="3">
    <source>
        <dbReference type="Proteomes" id="UP001056384"/>
    </source>
</evidence>
<protein>
    <submittedName>
        <fullName evidence="2">Uncharacterized protein</fullName>
    </submittedName>
</protein>
<feature type="chain" id="PRO_5040241518" evidence="1">
    <location>
        <begin position="17"/>
        <end position="229"/>
    </location>
</feature>